<dbReference type="OrthoDB" id="10004862at2759"/>
<name>A0A4U0WYD7_9PEZI</name>
<dbReference type="InterPro" id="IPR025337">
    <property type="entry name" value="Questin_oxidase-like"/>
</dbReference>
<sequence>MATPSKVELSLGEWPEFYVPGITAESAEKTSELLQENHEKHHIFFNHDRFHNHIAHHLLTIYALGASPAEIQKQYDNNQSYQRPPEPLDGKVVDDMHIPERFKSYLGKEEYYHDFLVFFQKEMEEKGWQNVVKEYVFAGDARADDMLVRMFAGFLHPTIHLGFGVEFKQPAIIAEALAQAAVHDNWMGPLLLGAEKAAKEKGTTESKTLVQLLDEIRADKKLVKGPRYDDGNKLRDGVVKRVLQEMIHHARQYVVGAGELDEKVAEMTNAAAYFTGSAQHPPKAIKLDFFFIHCLNCSIFFSAFIKQSWLAAEHKVRLLEWKGRNDLAMYVSRGSPAPLMDEITNYKPKRPSVDGKDPWRQIIERIDRYEDDGHGAKVIRALAHGQAICEPFEQKENFRIKNDMWLQLGHMAIDSVEGDKPEWVRSCGFDEAWKSVKDRPRAQL</sequence>
<evidence type="ECO:0000313" key="3">
    <source>
        <dbReference type="Proteomes" id="UP000308768"/>
    </source>
</evidence>
<organism evidence="2 3">
    <name type="scientific">Cryomyces minteri</name>
    <dbReference type="NCBI Taxonomy" id="331657"/>
    <lineage>
        <taxon>Eukaryota</taxon>
        <taxon>Fungi</taxon>
        <taxon>Dikarya</taxon>
        <taxon>Ascomycota</taxon>
        <taxon>Pezizomycotina</taxon>
        <taxon>Dothideomycetes</taxon>
        <taxon>Dothideomycetes incertae sedis</taxon>
        <taxon>Cryomyces</taxon>
    </lineage>
</organism>
<accession>A0A4U0WYD7</accession>
<dbReference type="Proteomes" id="UP000308768">
    <property type="component" value="Unassembled WGS sequence"/>
</dbReference>
<keyword evidence="1" id="KW-0560">Oxidoreductase</keyword>
<dbReference type="PANTHER" id="PTHR35870:SF1">
    <property type="entry name" value="PROTEIN, PUTATIVE (AFU_ORTHOLOGUE AFUA_5G03330)-RELATED"/>
    <property type="match status" value="1"/>
</dbReference>
<evidence type="ECO:0000256" key="1">
    <source>
        <dbReference type="ARBA" id="ARBA00023002"/>
    </source>
</evidence>
<dbReference type="AlphaFoldDB" id="A0A4U0WYD7"/>
<keyword evidence="3" id="KW-1185">Reference proteome</keyword>
<dbReference type="PANTHER" id="PTHR35870">
    <property type="entry name" value="PROTEIN, PUTATIVE (AFU_ORTHOLOGUE AFUA_5G03330)-RELATED"/>
    <property type="match status" value="1"/>
</dbReference>
<reference evidence="2 3" key="1">
    <citation type="submission" date="2017-03" db="EMBL/GenBank/DDBJ databases">
        <title>Genomes of endolithic fungi from Antarctica.</title>
        <authorList>
            <person name="Coleine C."/>
            <person name="Masonjones S."/>
            <person name="Stajich J.E."/>
        </authorList>
    </citation>
    <scope>NUCLEOTIDE SEQUENCE [LARGE SCALE GENOMIC DNA]</scope>
    <source>
        <strain evidence="2 3">CCFEE 5187</strain>
    </source>
</reference>
<dbReference type="STRING" id="331657.A0A4U0WYD7"/>
<dbReference type="GO" id="GO:0016491">
    <property type="term" value="F:oxidoreductase activity"/>
    <property type="evidence" value="ECO:0007669"/>
    <property type="project" value="UniProtKB-KW"/>
</dbReference>
<gene>
    <name evidence="2" type="ORF">B0A49_05240</name>
</gene>
<proteinExistence type="predicted"/>
<evidence type="ECO:0000313" key="2">
    <source>
        <dbReference type="EMBL" id="TKA68832.1"/>
    </source>
</evidence>
<dbReference type="Pfam" id="PF14027">
    <property type="entry name" value="Questin_oxidase"/>
    <property type="match status" value="1"/>
</dbReference>
<evidence type="ECO:0008006" key="4">
    <source>
        <dbReference type="Google" id="ProtNLM"/>
    </source>
</evidence>
<protein>
    <recommendedName>
        <fullName evidence="4">Oxidoreductase AflY</fullName>
    </recommendedName>
</protein>
<dbReference type="EMBL" id="NAJN01000779">
    <property type="protein sequence ID" value="TKA68832.1"/>
    <property type="molecule type" value="Genomic_DNA"/>
</dbReference>
<comment type="caution">
    <text evidence="2">The sequence shown here is derived from an EMBL/GenBank/DDBJ whole genome shotgun (WGS) entry which is preliminary data.</text>
</comment>